<dbReference type="PANTHER" id="PTHR24421">
    <property type="entry name" value="NITRATE/NITRITE SENSOR PROTEIN NARX-RELATED"/>
    <property type="match status" value="1"/>
</dbReference>
<feature type="transmembrane region" description="Helical" evidence="10">
    <location>
        <begin position="82"/>
        <end position="99"/>
    </location>
</feature>
<dbReference type="InParanoid" id="A0A420XUK6"/>
<keyword evidence="5" id="KW-0547">Nucleotide-binding</keyword>
<accession>A0A420XUK6</accession>
<keyword evidence="7" id="KW-0067">ATP-binding</keyword>
<dbReference type="SUPFAM" id="SSF55874">
    <property type="entry name" value="ATPase domain of HSP90 chaperone/DNA topoisomerase II/histidine kinase"/>
    <property type="match status" value="1"/>
</dbReference>
<comment type="catalytic activity">
    <reaction evidence="1">
        <text>ATP + protein L-histidine = ADP + protein N-phospho-L-histidine.</text>
        <dbReference type="EC" id="2.7.13.3"/>
    </reaction>
</comment>
<dbReference type="Gene3D" id="3.30.565.10">
    <property type="entry name" value="Histidine kinase-like ATPase, C-terminal domain"/>
    <property type="match status" value="1"/>
</dbReference>
<evidence type="ECO:0000256" key="9">
    <source>
        <dbReference type="SAM" id="MobiDB-lite"/>
    </source>
</evidence>
<dbReference type="GO" id="GO:0016020">
    <property type="term" value="C:membrane"/>
    <property type="evidence" value="ECO:0007669"/>
    <property type="project" value="InterPro"/>
</dbReference>
<keyword evidence="8" id="KW-0902">Two-component regulatory system</keyword>
<dbReference type="Proteomes" id="UP000281955">
    <property type="component" value="Unassembled WGS sequence"/>
</dbReference>
<gene>
    <name evidence="13" type="ORF">CLV35_0862</name>
</gene>
<dbReference type="GO" id="GO:0000155">
    <property type="term" value="F:phosphorelay sensor kinase activity"/>
    <property type="evidence" value="ECO:0007669"/>
    <property type="project" value="InterPro"/>
</dbReference>
<evidence type="ECO:0000256" key="5">
    <source>
        <dbReference type="ARBA" id="ARBA00022741"/>
    </source>
</evidence>
<reference evidence="13 14" key="1">
    <citation type="submission" date="2018-10" db="EMBL/GenBank/DDBJ databases">
        <title>Genomic Encyclopedia of Archaeal and Bacterial Type Strains, Phase II (KMG-II): from individual species to whole genera.</title>
        <authorList>
            <person name="Goeker M."/>
        </authorList>
    </citation>
    <scope>NUCLEOTIDE SEQUENCE [LARGE SCALE GENOMIC DNA]</scope>
    <source>
        <strain evidence="13 14">RP-AC37</strain>
    </source>
</reference>
<dbReference type="FunCoup" id="A0A420XUK6">
    <property type="interactions" value="1"/>
</dbReference>
<evidence type="ECO:0000256" key="7">
    <source>
        <dbReference type="ARBA" id="ARBA00022840"/>
    </source>
</evidence>
<keyword evidence="10" id="KW-0812">Transmembrane</keyword>
<dbReference type="InterPro" id="IPR011712">
    <property type="entry name" value="Sig_transdc_His_kin_sub3_dim/P"/>
</dbReference>
<evidence type="ECO:0000256" key="6">
    <source>
        <dbReference type="ARBA" id="ARBA00022777"/>
    </source>
</evidence>
<feature type="domain" description="Histidine kinase/HSP90-like ATPase" evidence="11">
    <location>
        <begin position="317"/>
        <end position="400"/>
    </location>
</feature>
<comment type="caution">
    <text evidence="13">The sequence shown here is derived from an EMBL/GenBank/DDBJ whole genome shotgun (WGS) entry which is preliminary data.</text>
</comment>
<feature type="compositionally biased region" description="Basic and acidic residues" evidence="9">
    <location>
        <begin position="281"/>
        <end position="290"/>
    </location>
</feature>
<dbReference type="InterPro" id="IPR003594">
    <property type="entry name" value="HATPase_dom"/>
</dbReference>
<dbReference type="OrthoDB" id="227596at2"/>
<protein>
    <recommendedName>
        <fullName evidence="2">histidine kinase</fullName>
        <ecNumber evidence="2">2.7.13.3</ecNumber>
    </recommendedName>
</protein>
<dbReference type="GO" id="GO:0005524">
    <property type="term" value="F:ATP binding"/>
    <property type="evidence" value="ECO:0007669"/>
    <property type="project" value="UniProtKB-KW"/>
</dbReference>
<evidence type="ECO:0000256" key="4">
    <source>
        <dbReference type="ARBA" id="ARBA00022679"/>
    </source>
</evidence>
<keyword evidence="10" id="KW-1133">Transmembrane helix</keyword>
<keyword evidence="14" id="KW-1185">Reference proteome</keyword>
<feature type="transmembrane region" description="Helical" evidence="10">
    <location>
        <begin position="12"/>
        <end position="31"/>
    </location>
</feature>
<evidence type="ECO:0000313" key="13">
    <source>
        <dbReference type="EMBL" id="RKS80430.1"/>
    </source>
</evidence>
<dbReference type="Gene3D" id="1.20.5.1930">
    <property type="match status" value="1"/>
</dbReference>
<keyword evidence="6 13" id="KW-0418">Kinase</keyword>
<evidence type="ECO:0000313" key="14">
    <source>
        <dbReference type="Proteomes" id="UP000281955"/>
    </source>
</evidence>
<dbReference type="GO" id="GO:0046983">
    <property type="term" value="F:protein dimerization activity"/>
    <property type="evidence" value="ECO:0007669"/>
    <property type="project" value="InterPro"/>
</dbReference>
<name>A0A420XUK6_9ACTN</name>
<dbReference type="EC" id="2.7.13.3" evidence="2"/>
<evidence type="ECO:0000256" key="1">
    <source>
        <dbReference type="ARBA" id="ARBA00000085"/>
    </source>
</evidence>
<dbReference type="AlphaFoldDB" id="A0A420XUK6"/>
<organism evidence="13 14">
    <name type="scientific">Motilibacter peucedani</name>
    <dbReference type="NCBI Taxonomy" id="598650"/>
    <lineage>
        <taxon>Bacteria</taxon>
        <taxon>Bacillati</taxon>
        <taxon>Actinomycetota</taxon>
        <taxon>Actinomycetes</taxon>
        <taxon>Motilibacterales</taxon>
        <taxon>Motilibacteraceae</taxon>
        <taxon>Motilibacter</taxon>
    </lineage>
</organism>
<dbReference type="Pfam" id="PF02518">
    <property type="entry name" value="HATPase_c"/>
    <property type="match status" value="1"/>
</dbReference>
<feature type="region of interest" description="Disordered" evidence="9">
    <location>
        <begin position="271"/>
        <end position="290"/>
    </location>
</feature>
<dbReference type="RefSeq" id="WP_121192113.1">
    <property type="nucleotide sequence ID" value="NZ_RBWV01000009.1"/>
</dbReference>
<keyword evidence="3" id="KW-0597">Phosphoprotein</keyword>
<sequence>MSLPGEPRLRGVHWLGVGVGLATLLAGVVEVGAVDVYGRGTTLVRLVLVALVALAAALYRRAPGAALALSWCAAGWQVQQGLDFAVVELALLVVAYGTARYGAHVTVWLSGLSVPAGALLALVYARDRGTLVYARFPFDQLVTSRTVRDSVSGRESAALVVVAAVLAAPWVLGLLLRLDERYRSSDVDRRRAEAEAARAQEMAELRAGQANLARDVHDIVGHSLAVIVAQADSAQYLRDDEIDRVRQAMATIAASARQSLGDVRQVLSSLEDAPRTGGAPRELDSLPDGIRDTGHELRSVVSGVPGALDGERDVVAYRVLQEMLTNALRHGSKESAIDVHREWSEDALVLRVCNRTAPDGGTSGGGRGLPGMKQRLESVGGTLDVARTDDREGATFTATARIPLAAR</sequence>
<dbReference type="InterPro" id="IPR050482">
    <property type="entry name" value="Sensor_HK_TwoCompSys"/>
</dbReference>
<evidence type="ECO:0000256" key="10">
    <source>
        <dbReference type="SAM" id="Phobius"/>
    </source>
</evidence>
<evidence type="ECO:0000256" key="8">
    <source>
        <dbReference type="ARBA" id="ARBA00023012"/>
    </source>
</evidence>
<evidence type="ECO:0000256" key="2">
    <source>
        <dbReference type="ARBA" id="ARBA00012438"/>
    </source>
</evidence>
<dbReference type="EMBL" id="RBWV01000009">
    <property type="protein sequence ID" value="RKS80430.1"/>
    <property type="molecule type" value="Genomic_DNA"/>
</dbReference>
<evidence type="ECO:0000256" key="3">
    <source>
        <dbReference type="ARBA" id="ARBA00022553"/>
    </source>
</evidence>
<feature type="transmembrane region" description="Helical" evidence="10">
    <location>
        <begin position="157"/>
        <end position="176"/>
    </location>
</feature>
<proteinExistence type="predicted"/>
<dbReference type="Pfam" id="PF07730">
    <property type="entry name" value="HisKA_3"/>
    <property type="match status" value="1"/>
</dbReference>
<feature type="transmembrane region" description="Helical" evidence="10">
    <location>
        <begin position="43"/>
        <end position="62"/>
    </location>
</feature>
<evidence type="ECO:0000259" key="12">
    <source>
        <dbReference type="Pfam" id="PF07730"/>
    </source>
</evidence>
<dbReference type="PANTHER" id="PTHR24421:SF10">
    <property type="entry name" value="NITRATE_NITRITE SENSOR PROTEIN NARQ"/>
    <property type="match status" value="1"/>
</dbReference>
<evidence type="ECO:0000259" key="11">
    <source>
        <dbReference type="Pfam" id="PF02518"/>
    </source>
</evidence>
<dbReference type="InterPro" id="IPR036890">
    <property type="entry name" value="HATPase_C_sf"/>
</dbReference>
<keyword evidence="4" id="KW-0808">Transferase</keyword>
<keyword evidence="10" id="KW-0472">Membrane</keyword>
<feature type="domain" description="Signal transduction histidine kinase subgroup 3 dimerisation and phosphoacceptor" evidence="12">
    <location>
        <begin position="211"/>
        <end position="272"/>
    </location>
</feature>
<feature type="transmembrane region" description="Helical" evidence="10">
    <location>
        <begin position="106"/>
        <end position="125"/>
    </location>
</feature>